<dbReference type="FunFam" id="3.80.10.10:FF:001215">
    <property type="entry name" value="Uncharacterized protein"/>
    <property type="match status" value="1"/>
</dbReference>
<dbReference type="InParanoid" id="A0CE83"/>
<dbReference type="eggNOG" id="KOG0531">
    <property type="taxonomic scope" value="Eukaryota"/>
</dbReference>
<dbReference type="KEGG" id="ptm:GSPATT00037536001"/>
<dbReference type="PROSITE" id="PS51450">
    <property type="entry name" value="LRR"/>
    <property type="match status" value="2"/>
</dbReference>
<name>A0CE83_PARTE</name>
<dbReference type="OrthoDB" id="271226at2759"/>
<sequence>MINKMKEKRSRMLNEQNQQNPNSQMCTRRVLYSRVILNLKLHNDIKEGLKRFVKLTIQVGKHLWNQYVKIRYKCSKAFQKIDRLLNQMQDYVHLRKISFANNQLLEVNSLQTINYLMNLHSSFNQITNLDCINVQNTFEFLEELNLDNNKIKTLDKSIYPRLKIAQGFNRYNTKQQIGVICGQNQYIICFRFQNLLKLKQIWAAQNAIISIGHLNQLPEMHILHLRANKIVVLTDIPNLPKLHHLNLRSNLIEKLDEFNNLKSLETLKLIIMHENQIASKIGDGIRKEIIMILQQIERINKDPVPPEENTDALVELKERIAAVIQKKRGERIRCKISLRSQISKRGSQSHTELAAEQAAAKQKAAVTAVKASAEGRTNQPKVKQEDEEEA</sequence>
<feature type="region of interest" description="Disordered" evidence="3">
    <location>
        <begin position="364"/>
        <end position="390"/>
    </location>
</feature>
<dbReference type="Proteomes" id="UP000000600">
    <property type="component" value="Unassembled WGS sequence"/>
</dbReference>
<feature type="region of interest" description="Disordered" evidence="3">
    <location>
        <begin position="1"/>
        <end position="24"/>
    </location>
</feature>
<reference evidence="4 5" key="1">
    <citation type="journal article" date="2006" name="Nature">
        <title>Global trends of whole-genome duplications revealed by the ciliate Paramecium tetraurelia.</title>
        <authorList>
            <consortium name="Genoscope"/>
            <person name="Aury J.-M."/>
            <person name="Jaillon O."/>
            <person name="Duret L."/>
            <person name="Noel B."/>
            <person name="Jubin C."/>
            <person name="Porcel B.M."/>
            <person name="Segurens B."/>
            <person name="Daubin V."/>
            <person name="Anthouard V."/>
            <person name="Aiach N."/>
            <person name="Arnaiz O."/>
            <person name="Billaut A."/>
            <person name="Beisson J."/>
            <person name="Blanc I."/>
            <person name="Bouhouche K."/>
            <person name="Camara F."/>
            <person name="Duharcourt S."/>
            <person name="Guigo R."/>
            <person name="Gogendeau D."/>
            <person name="Katinka M."/>
            <person name="Keller A.-M."/>
            <person name="Kissmehl R."/>
            <person name="Klotz C."/>
            <person name="Koll F."/>
            <person name="Le Moue A."/>
            <person name="Lepere C."/>
            <person name="Malinsky S."/>
            <person name="Nowacki M."/>
            <person name="Nowak J.K."/>
            <person name="Plattner H."/>
            <person name="Poulain J."/>
            <person name="Ruiz F."/>
            <person name="Serrano V."/>
            <person name="Zagulski M."/>
            <person name="Dessen P."/>
            <person name="Betermier M."/>
            <person name="Weissenbach J."/>
            <person name="Scarpelli C."/>
            <person name="Schachter V."/>
            <person name="Sperling L."/>
            <person name="Meyer E."/>
            <person name="Cohen J."/>
            <person name="Wincker P."/>
        </authorList>
    </citation>
    <scope>NUCLEOTIDE SEQUENCE [LARGE SCALE GENOMIC DNA]</scope>
    <source>
        <strain evidence="4 5">Stock d4-2</strain>
    </source>
</reference>
<evidence type="ECO:0000256" key="2">
    <source>
        <dbReference type="ARBA" id="ARBA00022737"/>
    </source>
</evidence>
<evidence type="ECO:0000256" key="1">
    <source>
        <dbReference type="ARBA" id="ARBA00022614"/>
    </source>
</evidence>
<keyword evidence="1" id="KW-0433">Leucine-rich repeat</keyword>
<dbReference type="RefSeq" id="XP_001436497.1">
    <property type="nucleotide sequence ID" value="XM_001436460.1"/>
</dbReference>
<gene>
    <name evidence="4" type="ORF">GSPATT00037536001</name>
</gene>
<organism evidence="4 5">
    <name type="scientific">Paramecium tetraurelia</name>
    <dbReference type="NCBI Taxonomy" id="5888"/>
    <lineage>
        <taxon>Eukaryota</taxon>
        <taxon>Sar</taxon>
        <taxon>Alveolata</taxon>
        <taxon>Ciliophora</taxon>
        <taxon>Intramacronucleata</taxon>
        <taxon>Oligohymenophorea</taxon>
        <taxon>Peniculida</taxon>
        <taxon>Parameciidae</taxon>
        <taxon>Paramecium</taxon>
    </lineage>
</organism>
<keyword evidence="5" id="KW-1185">Reference proteome</keyword>
<feature type="compositionally biased region" description="Polar residues" evidence="3">
    <location>
        <begin position="13"/>
        <end position="24"/>
    </location>
</feature>
<evidence type="ECO:0000313" key="5">
    <source>
        <dbReference type="Proteomes" id="UP000000600"/>
    </source>
</evidence>
<dbReference type="PANTHER" id="PTHR18849">
    <property type="entry name" value="LEUCINE RICH REPEAT PROTEIN"/>
    <property type="match status" value="1"/>
</dbReference>
<dbReference type="HOGENOM" id="CLU_701067_0_0_1"/>
<dbReference type="Gene3D" id="3.80.10.10">
    <property type="entry name" value="Ribonuclease Inhibitor"/>
    <property type="match status" value="2"/>
</dbReference>
<evidence type="ECO:0000313" key="4">
    <source>
        <dbReference type="EMBL" id="CAK69100.1"/>
    </source>
</evidence>
<dbReference type="GeneID" id="5022282"/>
<dbReference type="InterPro" id="IPR032675">
    <property type="entry name" value="LRR_dom_sf"/>
</dbReference>
<keyword evidence="2" id="KW-0677">Repeat</keyword>
<protein>
    <recommendedName>
        <fullName evidence="6">U2A'/phosphoprotein 32 family A C-terminal domain-containing protein</fullName>
    </recommendedName>
</protein>
<feature type="compositionally biased region" description="Low complexity" evidence="3">
    <location>
        <begin position="364"/>
        <end position="374"/>
    </location>
</feature>
<evidence type="ECO:0000256" key="3">
    <source>
        <dbReference type="SAM" id="MobiDB-lite"/>
    </source>
</evidence>
<proteinExistence type="predicted"/>
<feature type="compositionally biased region" description="Basic residues" evidence="3">
    <location>
        <begin position="1"/>
        <end position="11"/>
    </location>
</feature>
<dbReference type="EMBL" id="CT868064">
    <property type="protein sequence ID" value="CAK69100.1"/>
    <property type="molecule type" value="Genomic_DNA"/>
</dbReference>
<dbReference type="AlphaFoldDB" id="A0CE83"/>
<accession>A0CE83</accession>
<dbReference type="SUPFAM" id="SSF52058">
    <property type="entry name" value="L domain-like"/>
    <property type="match status" value="1"/>
</dbReference>
<evidence type="ECO:0008006" key="6">
    <source>
        <dbReference type="Google" id="ProtNLM"/>
    </source>
</evidence>
<dbReference type="InterPro" id="IPR001611">
    <property type="entry name" value="Leu-rich_rpt"/>
</dbReference>
<dbReference type="STRING" id="5888.A0CE83"/>
<dbReference type="PANTHER" id="PTHR18849:SF0">
    <property type="entry name" value="CILIA- AND FLAGELLA-ASSOCIATED PROTEIN 410-RELATED"/>
    <property type="match status" value="1"/>
</dbReference>